<dbReference type="AlphaFoldDB" id="A0A5J4UL40"/>
<evidence type="ECO:0000256" key="1">
    <source>
        <dbReference type="SAM" id="MobiDB-lite"/>
    </source>
</evidence>
<evidence type="ECO:0000313" key="3">
    <source>
        <dbReference type="Proteomes" id="UP000324800"/>
    </source>
</evidence>
<feature type="compositionally biased region" description="Polar residues" evidence="1">
    <location>
        <begin position="532"/>
        <end position="541"/>
    </location>
</feature>
<evidence type="ECO:0000313" key="2">
    <source>
        <dbReference type="EMBL" id="KAA6370730.1"/>
    </source>
</evidence>
<name>A0A5J4UL40_9EUKA</name>
<feature type="region of interest" description="Disordered" evidence="1">
    <location>
        <begin position="419"/>
        <end position="504"/>
    </location>
</feature>
<feature type="non-terminal residue" evidence="2">
    <location>
        <position position="937"/>
    </location>
</feature>
<feature type="region of interest" description="Disordered" evidence="1">
    <location>
        <begin position="602"/>
        <end position="634"/>
    </location>
</feature>
<proteinExistence type="predicted"/>
<gene>
    <name evidence="2" type="ORF">EZS28_033743</name>
</gene>
<dbReference type="EMBL" id="SNRW01015116">
    <property type="protein sequence ID" value="KAA6370730.1"/>
    <property type="molecule type" value="Genomic_DNA"/>
</dbReference>
<comment type="caution">
    <text evidence="2">The sequence shown here is derived from an EMBL/GenBank/DDBJ whole genome shotgun (WGS) entry which is preliminary data.</text>
</comment>
<feature type="region of interest" description="Disordered" evidence="1">
    <location>
        <begin position="532"/>
        <end position="585"/>
    </location>
</feature>
<feature type="region of interest" description="Disordered" evidence="1">
    <location>
        <begin position="223"/>
        <end position="251"/>
    </location>
</feature>
<feature type="compositionally biased region" description="Polar residues" evidence="1">
    <location>
        <begin position="453"/>
        <end position="466"/>
    </location>
</feature>
<feature type="compositionally biased region" description="Polar residues" evidence="1">
    <location>
        <begin position="303"/>
        <end position="315"/>
    </location>
</feature>
<feature type="compositionally biased region" description="Basic residues" evidence="1">
    <location>
        <begin position="851"/>
        <end position="864"/>
    </location>
</feature>
<feature type="compositionally biased region" description="Polar residues" evidence="1">
    <location>
        <begin position="866"/>
        <end position="887"/>
    </location>
</feature>
<feature type="region of interest" description="Disordered" evidence="1">
    <location>
        <begin position="295"/>
        <end position="315"/>
    </location>
</feature>
<reference evidence="2 3" key="1">
    <citation type="submission" date="2019-03" db="EMBL/GenBank/DDBJ databases">
        <title>Single cell metagenomics reveals metabolic interactions within the superorganism composed of flagellate Streblomastix strix and complex community of Bacteroidetes bacteria on its surface.</title>
        <authorList>
            <person name="Treitli S.C."/>
            <person name="Kolisko M."/>
            <person name="Husnik F."/>
            <person name="Keeling P."/>
            <person name="Hampl V."/>
        </authorList>
    </citation>
    <scope>NUCLEOTIDE SEQUENCE [LARGE SCALE GENOMIC DNA]</scope>
    <source>
        <strain evidence="2">ST1C</strain>
    </source>
</reference>
<feature type="compositionally biased region" description="Polar residues" evidence="1">
    <location>
        <begin position="901"/>
        <end position="914"/>
    </location>
</feature>
<accession>A0A5J4UL40</accession>
<protein>
    <submittedName>
        <fullName evidence="2">Uncharacterized protein</fullName>
    </submittedName>
</protein>
<sequence length="937" mass="104594">ATNALIQRTTPLPLVQGQLVQILEGITGAPLQETDFYATNMSNTQVLEVMQRAARAPQLLQHTEIPAADKQLLPPLQTIDALASGFQLQALQFWELGILTIQHILEGNLTEAVIDTVSGLVLALRQAERANMARIRLFSGINAHLFDGNNNSVMSHANLATTQRQIGIQQLTSGQSVANVQGNLIGANAFLNLQPPQRRAMLTPAQITNNLLLGINTKQEQQTQQSQISQAPSQGPFQAQFQQSSQSQQQPLSLNRGLFNIATQPQLNQQNSGLPDLSINRQQQIAPILPIIQNPQQQGADPESSQTQRQNTIARNSHTMMEIDMESEGRDINPPPLEAKINQASFNRQRDYWATKSYLLKYIGKPGAGRHYPGYGDGQIEVQEVILRHARGETISIADWRKFWKELDTDLKLDAVRLQSPVSESEEQGKERDQSTAFWNNPRKRYRQDDRSNSGGNTQNYQTGYNTRDDFRSQGRGQRGGRGDYRGRGFRGGRGGRNRDSRATDTYYNSNHLFSVAPWPPVESVPATTSNTVVPDLTQRQIGGPTPQLVRTPDSWKSNKTPTPKQQSKQPTPTQGTTGQPQPTIQQQITVQPQAQVYQLNTQSSLSTSQSSETTSSNIIPIPTPSVHQVQQEQSHLLLPPVAVSPPPINPANLEVPPVVDALPENTTQQVNNSVIPQQQAQNQQQLVSQQQQLFNLQSQQFTNQPYRLPDPPDSWASITTQPQSLEVRAQQGAQRLHDFRILQEERARNEYRIQMHQRAQNKAQKYLMDGMMVNLEARSKGFDIPSYHPFGNFQPSYNPNQYIDNLSQIPTQDYQEYSNDLDQYQIQRDDDHDSNDDVFGDADLIQLQVRGRRGRGKKNRGRGKAQTQAQPLLSSHQPIQESTQSKLKVPGQRRGKTGAANGTINPSAQSSRIKQIAGGSDFNLGSSMDIDMEQMM</sequence>
<feature type="compositionally biased region" description="Low complexity" evidence="1">
    <location>
        <begin position="561"/>
        <end position="585"/>
    </location>
</feature>
<feature type="compositionally biased region" description="Low complexity" evidence="1">
    <location>
        <begin position="602"/>
        <end position="618"/>
    </location>
</feature>
<dbReference type="Proteomes" id="UP000324800">
    <property type="component" value="Unassembled WGS sequence"/>
</dbReference>
<organism evidence="2 3">
    <name type="scientific">Streblomastix strix</name>
    <dbReference type="NCBI Taxonomy" id="222440"/>
    <lineage>
        <taxon>Eukaryota</taxon>
        <taxon>Metamonada</taxon>
        <taxon>Preaxostyla</taxon>
        <taxon>Oxymonadida</taxon>
        <taxon>Streblomastigidae</taxon>
        <taxon>Streblomastix</taxon>
    </lineage>
</organism>
<feature type="non-terminal residue" evidence="2">
    <location>
        <position position="1"/>
    </location>
</feature>
<feature type="region of interest" description="Disordered" evidence="1">
    <location>
        <begin position="851"/>
        <end position="937"/>
    </location>
</feature>